<accession>A0A840ZHK2</accession>
<reference evidence="1 2" key="1">
    <citation type="submission" date="2020-08" db="EMBL/GenBank/DDBJ databases">
        <title>Genomic Encyclopedia of Type Strains, Phase IV (KMG-IV): sequencing the most valuable type-strain genomes for metagenomic binning, comparative biology and taxonomic classification.</title>
        <authorList>
            <person name="Goeker M."/>
        </authorList>
    </citation>
    <scope>NUCLEOTIDE SEQUENCE [LARGE SCALE GENOMIC DNA]</scope>
    <source>
        <strain evidence="1 2">DSM 2163</strain>
    </source>
</reference>
<dbReference type="Proteomes" id="UP000583454">
    <property type="component" value="Unassembled WGS sequence"/>
</dbReference>
<dbReference type="RefSeq" id="WP_183566905.1">
    <property type="nucleotide sequence ID" value="NZ_JACHOP010000004.1"/>
</dbReference>
<evidence type="ECO:0000313" key="1">
    <source>
        <dbReference type="EMBL" id="MBB5756684.1"/>
    </source>
</evidence>
<protein>
    <submittedName>
        <fullName evidence="1">Uncharacterized protein</fullName>
    </submittedName>
</protein>
<gene>
    <name evidence="1" type="ORF">HNR00_001384</name>
</gene>
<dbReference type="EMBL" id="JACHOP010000004">
    <property type="protein sequence ID" value="MBB5756684.1"/>
    <property type="molecule type" value="Genomic_DNA"/>
</dbReference>
<dbReference type="AlphaFoldDB" id="A0A840ZHK2"/>
<sequence length="47" mass="5379">MNFFLHRSRQEKQFGMAREQDAVMQPEAQRNSGKLFQVASADAPILV</sequence>
<keyword evidence="2" id="KW-1185">Reference proteome</keyword>
<evidence type="ECO:0000313" key="2">
    <source>
        <dbReference type="Proteomes" id="UP000583454"/>
    </source>
</evidence>
<name>A0A840ZHK2_9HYPH</name>
<comment type="caution">
    <text evidence="1">The sequence shown here is derived from an EMBL/GenBank/DDBJ whole genome shotgun (WGS) entry which is preliminary data.</text>
</comment>
<proteinExistence type="predicted"/>
<organism evidence="1 2">
    <name type="scientific">Methylorubrum rhodinum</name>
    <dbReference type="NCBI Taxonomy" id="29428"/>
    <lineage>
        <taxon>Bacteria</taxon>
        <taxon>Pseudomonadati</taxon>
        <taxon>Pseudomonadota</taxon>
        <taxon>Alphaproteobacteria</taxon>
        <taxon>Hyphomicrobiales</taxon>
        <taxon>Methylobacteriaceae</taxon>
        <taxon>Methylorubrum</taxon>
    </lineage>
</organism>